<name>A0ABX8SHI4_9ACTN</name>
<evidence type="ECO:0000256" key="2">
    <source>
        <dbReference type="SAM" id="Phobius"/>
    </source>
</evidence>
<keyword evidence="2" id="KW-0472">Membrane</keyword>
<accession>A0ABX8SHI4</accession>
<keyword evidence="2" id="KW-0812">Transmembrane</keyword>
<dbReference type="InterPro" id="IPR021517">
    <property type="entry name" value="DUF3180"/>
</dbReference>
<dbReference type="Proteomes" id="UP000824504">
    <property type="component" value="Chromosome"/>
</dbReference>
<dbReference type="RefSeq" id="WP_219081277.1">
    <property type="nucleotide sequence ID" value="NZ_CP079216.1"/>
</dbReference>
<reference evidence="3 4" key="1">
    <citation type="submission" date="2021-07" db="EMBL/GenBank/DDBJ databases">
        <title>complete genome sequencing of Tessaracoccus sp.J1M15.</title>
        <authorList>
            <person name="Bae J.-W."/>
            <person name="Kim D.-y."/>
        </authorList>
    </citation>
    <scope>NUCLEOTIDE SEQUENCE [LARGE SCALE GENOMIC DNA]</scope>
    <source>
        <strain evidence="3 4">J1M15</strain>
    </source>
</reference>
<evidence type="ECO:0000313" key="4">
    <source>
        <dbReference type="Proteomes" id="UP000824504"/>
    </source>
</evidence>
<dbReference type="Pfam" id="PF11377">
    <property type="entry name" value="DUF3180"/>
    <property type="match status" value="1"/>
</dbReference>
<evidence type="ECO:0000313" key="3">
    <source>
        <dbReference type="EMBL" id="QXT62424.1"/>
    </source>
</evidence>
<feature type="transmembrane region" description="Helical" evidence="2">
    <location>
        <begin position="85"/>
        <end position="108"/>
    </location>
</feature>
<sequence length="171" mass="17607">MSDVPKLGLTTARQAVVSVLAGAAISWLIMLGFEAFGAQPPVVPWTVPGLLIGLAVAVTIYARALPKRIEDHRVSSQEAFAALAVGKSMIVTGAVFAGGHVVYVMFFITRLGAPLPSARVVQGAATVVAALLLAGAGALLERACVAKDDDGDDEGRKNGQQPEARGHPDPA</sequence>
<feature type="region of interest" description="Disordered" evidence="1">
    <location>
        <begin position="148"/>
        <end position="171"/>
    </location>
</feature>
<proteinExistence type="predicted"/>
<protein>
    <submittedName>
        <fullName evidence="3">DUF3180 domain-containing protein</fullName>
    </submittedName>
</protein>
<organism evidence="3 4">
    <name type="scientific">Tessaracoccus palaemonis</name>
    <dbReference type="NCBI Taxonomy" id="2829499"/>
    <lineage>
        <taxon>Bacteria</taxon>
        <taxon>Bacillati</taxon>
        <taxon>Actinomycetota</taxon>
        <taxon>Actinomycetes</taxon>
        <taxon>Propionibacteriales</taxon>
        <taxon>Propionibacteriaceae</taxon>
        <taxon>Tessaracoccus</taxon>
    </lineage>
</organism>
<feature type="transmembrane region" description="Helical" evidence="2">
    <location>
        <begin position="120"/>
        <end position="140"/>
    </location>
</feature>
<gene>
    <name evidence="3" type="ORF">KDB89_11795</name>
</gene>
<evidence type="ECO:0000256" key="1">
    <source>
        <dbReference type="SAM" id="MobiDB-lite"/>
    </source>
</evidence>
<feature type="transmembrane region" description="Helical" evidence="2">
    <location>
        <begin position="45"/>
        <end position="64"/>
    </location>
</feature>
<keyword evidence="4" id="KW-1185">Reference proteome</keyword>
<dbReference type="EMBL" id="CP079216">
    <property type="protein sequence ID" value="QXT62424.1"/>
    <property type="molecule type" value="Genomic_DNA"/>
</dbReference>
<keyword evidence="2" id="KW-1133">Transmembrane helix</keyword>
<feature type="transmembrane region" description="Helical" evidence="2">
    <location>
        <begin position="12"/>
        <end position="33"/>
    </location>
</feature>